<name>M1DKS8_SOLTU</name>
<dbReference type="InParanoid" id="M1DKS8"/>
<feature type="compositionally biased region" description="Basic and acidic residues" evidence="1">
    <location>
        <begin position="120"/>
        <end position="147"/>
    </location>
</feature>
<evidence type="ECO:0000256" key="1">
    <source>
        <dbReference type="SAM" id="MobiDB-lite"/>
    </source>
</evidence>
<dbReference type="Gramene" id="PGSC0003DMT400090616">
    <property type="protein sequence ID" value="PGSC0003DMT400090616"/>
    <property type="gene ID" value="PGSC0003DMG400040187"/>
</dbReference>
<feature type="region of interest" description="Disordered" evidence="1">
    <location>
        <begin position="118"/>
        <end position="162"/>
    </location>
</feature>
<organism evidence="2 3">
    <name type="scientific">Solanum tuberosum</name>
    <name type="common">Potato</name>
    <dbReference type="NCBI Taxonomy" id="4113"/>
    <lineage>
        <taxon>Eukaryota</taxon>
        <taxon>Viridiplantae</taxon>
        <taxon>Streptophyta</taxon>
        <taxon>Embryophyta</taxon>
        <taxon>Tracheophyta</taxon>
        <taxon>Spermatophyta</taxon>
        <taxon>Magnoliopsida</taxon>
        <taxon>eudicotyledons</taxon>
        <taxon>Gunneridae</taxon>
        <taxon>Pentapetalae</taxon>
        <taxon>asterids</taxon>
        <taxon>lamiids</taxon>
        <taxon>Solanales</taxon>
        <taxon>Solanaceae</taxon>
        <taxon>Solanoideae</taxon>
        <taxon>Solaneae</taxon>
        <taxon>Solanum</taxon>
    </lineage>
</organism>
<proteinExistence type="predicted"/>
<dbReference type="AlphaFoldDB" id="M1DKS8"/>
<evidence type="ECO:0000313" key="3">
    <source>
        <dbReference type="Proteomes" id="UP000011115"/>
    </source>
</evidence>
<reference evidence="3" key="1">
    <citation type="journal article" date="2011" name="Nature">
        <title>Genome sequence and analysis of the tuber crop potato.</title>
        <authorList>
            <consortium name="The Potato Genome Sequencing Consortium"/>
        </authorList>
    </citation>
    <scope>NUCLEOTIDE SEQUENCE [LARGE SCALE GENOMIC DNA]</scope>
    <source>
        <strain evidence="3">cv. DM1-3 516 R44</strain>
    </source>
</reference>
<sequence length="162" mass="18947">MKRWRPNGSVRGMDEHVRGILKHNISLNLIKMETYLPLSKLTQLKEYSKLLNLLNSEVLKDKILNSEIRYSTQRYDIRLWVQAIVRGEDTIGGSPKPFDEHDIVRHLDFDNGTYGLRNKARTEMTTRTTQAEKEKKKNKPDDRRDHSMNLQVAPLSPNFTEL</sequence>
<protein>
    <submittedName>
        <fullName evidence="2">Uncharacterized protein</fullName>
    </submittedName>
</protein>
<dbReference type="Proteomes" id="UP000011115">
    <property type="component" value="Unassembled WGS sequence"/>
</dbReference>
<evidence type="ECO:0000313" key="2">
    <source>
        <dbReference type="EnsemblPlants" id="PGSC0003DMT400090616"/>
    </source>
</evidence>
<keyword evidence="3" id="KW-1185">Reference proteome</keyword>
<dbReference type="EnsemblPlants" id="PGSC0003DMT400090616">
    <property type="protein sequence ID" value="PGSC0003DMT400090616"/>
    <property type="gene ID" value="PGSC0003DMG400040187"/>
</dbReference>
<reference evidence="2" key="2">
    <citation type="submission" date="2015-06" db="UniProtKB">
        <authorList>
            <consortium name="EnsemblPlants"/>
        </authorList>
    </citation>
    <scope>IDENTIFICATION</scope>
    <source>
        <strain evidence="2">DM1-3 516 R44</strain>
    </source>
</reference>
<dbReference type="PaxDb" id="4113-PGSC0003DMT400090616"/>
<accession>M1DKS8</accession>
<dbReference type="HOGENOM" id="CLU_1638316_0_0_1"/>